<gene>
    <name evidence="4" type="primary">LMNTD1</name>
</gene>
<dbReference type="Ensembl" id="ENSMMST00000035342.1">
    <property type="protein sequence ID" value="ENSMMSP00000032176.1"/>
    <property type="gene ID" value="ENSMMSG00000023821.1"/>
</dbReference>
<dbReference type="Proteomes" id="UP000694544">
    <property type="component" value="Unplaced"/>
</dbReference>
<dbReference type="InterPro" id="IPR036415">
    <property type="entry name" value="Lamin_tail_dom_sf"/>
</dbReference>
<feature type="domain" description="LTD" evidence="3">
    <location>
        <begin position="165"/>
        <end position="283"/>
    </location>
</feature>
<dbReference type="GO" id="GO:0005737">
    <property type="term" value="C:cytoplasm"/>
    <property type="evidence" value="ECO:0007669"/>
    <property type="project" value="TreeGrafter"/>
</dbReference>
<dbReference type="InterPro" id="IPR001322">
    <property type="entry name" value="Lamin_tail_dom"/>
</dbReference>
<dbReference type="SUPFAM" id="SSF74853">
    <property type="entry name" value="Lamin A/C globular tail domain"/>
    <property type="match status" value="1"/>
</dbReference>
<proteinExistence type="predicted"/>
<keyword evidence="5" id="KW-1185">Reference proteome</keyword>
<dbReference type="AlphaFoldDB" id="A0A8C6G147"/>
<dbReference type="PANTHER" id="PTHR47012">
    <property type="entry name" value="LAMIN TAIL DOMAIN-CONTAINING PROTEIN 1"/>
    <property type="match status" value="1"/>
</dbReference>
<dbReference type="InterPro" id="IPR042840">
    <property type="entry name" value="LMNTD1"/>
</dbReference>
<organism evidence="4 5">
    <name type="scientific">Moschus moschiferus</name>
    <name type="common">Siberian musk deer</name>
    <name type="synonym">Moschus sibiricus</name>
    <dbReference type="NCBI Taxonomy" id="68415"/>
    <lineage>
        <taxon>Eukaryota</taxon>
        <taxon>Metazoa</taxon>
        <taxon>Chordata</taxon>
        <taxon>Craniata</taxon>
        <taxon>Vertebrata</taxon>
        <taxon>Euteleostomi</taxon>
        <taxon>Mammalia</taxon>
        <taxon>Eutheria</taxon>
        <taxon>Laurasiatheria</taxon>
        <taxon>Artiodactyla</taxon>
        <taxon>Ruminantia</taxon>
        <taxon>Pecora</taxon>
        <taxon>Moschidae</taxon>
        <taxon>Moschus</taxon>
    </lineage>
</organism>
<dbReference type="PROSITE" id="PS51841">
    <property type="entry name" value="LTD"/>
    <property type="match status" value="1"/>
</dbReference>
<dbReference type="Gene3D" id="2.60.40.1260">
    <property type="entry name" value="Lamin Tail domain"/>
    <property type="match status" value="1"/>
</dbReference>
<sequence>TDAEAELMLLVFIVYHFDCLTLFVILIFVHRIEESQDDFPKKLPSLVHFFPTSTDSDNTTLPFSRSLSDEIPLSYCLSSPQVSGATISTIGPKPLKSALVTHSHSENSLGNLSHYMPQSQNDVLLFPAVIGEGEDYFLSLFGDTRKLVHSFHEKTWKHFSMILEEVGQSRSSAIGDIKIAEVNVKGLFVKLINSSPDKELEIGNHTLQQNVNGQTVSLYRFPPRIIMQANSTVTVWTAASEVKHQSPSDFLWKEQDRFYTGPNCTTILCKPNGEAVAWYTPIHWKQAWEKLETDIEFDRCSMISITPQRHMFHWPAVATTTKDKRDQCKTDSSKCQMERVQASLKREKEIPPTLFPTRSPWCHSPNVPAHPYCALTDAHNTSMAEHSLTRQPRSTRTDPVQVGQRDTIPVESK</sequence>
<keyword evidence="2" id="KW-1133">Transmembrane helix</keyword>
<accession>A0A8C6G147</accession>
<dbReference type="GO" id="GO:0005635">
    <property type="term" value="C:nuclear envelope"/>
    <property type="evidence" value="ECO:0007669"/>
    <property type="project" value="TreeGrafter"/>
</dbReference>
<evidence type="ECO:0000256" key="1">
    <source>
        <dbReference type="SAM" id="MobiDB-lite"/>
    </source>
</evidence>
<keyword evidence="2" id="KW-0812">Transmembrane</keyword>
<dbReference type="GeneTree" id="ENSGT00910000144343"/>
<evidence type="ECO:0000313" key="4">
    <source>
        <dbReference type="Ensembl" id="ENSMMSP00000032176.1"/>
    </source>
</evidence>
<evidence type="ECO:0000259" key="3">
    <source>
        <dbReference type="PROSITE" id="PS51841"/>
    </source>
</evidence>
<evidence type="ECO:0000256" key="2">
    <source>
        <dbReference type="SAM" id="Phobius"/>
    </source>
</evidence>
<name>A0A8C6G147_MOSMO</name>
<dbReference type="Pfam" id="PF00932">
    <property type="entry name" value="LTD"/>
    <property type="match status" value="1"/>
</dbReference>
<feature type="region of interest" description="Disordered" evidence="1">
    <location>
        <begin position="383"/>
        <end position="413"/>
    </location>
</feature>
<reference evidence="4" key="1">
    <citation type="submission" date="2025-08" db="UniProtKB">
        <authorList>
            <consortium name="Ensembl"/>
        </authorList>
    </citation>
    <scope>IDENTIFICATION</scope>
</reference>
<feature type="transmembrane region" description="Helical" evidence="2">
    <location>
        <begin position="7"/>
        <end position="29"/>
    </location>
</feature>
<dbReference type="PANTHER" id="PTHR47012:SF1">
    <property type="entry name" value="LAMIN TAIL DOMAIN-CONTAINING PROTEIN 1"/>
    <property type="match status" value="1"/>
</dbReference>
<feature type="compositionally biased region" description="Polar residues" evidence="1">
    <location>
        <begin position="383"/>
        <end position="398"/>
    </location>
</feature>
<evidence type="ECO:0000313" key="5">
    <source>
        <dbReference type="Proteomes" id="UP000694544"/>
    </source>
</evidence>
<reference evidence="4" key="2">
    <citation type="submission" date="2025-09" db="UniProtKB">
        <authorList>
            <consortium name="Ensembl"/>
        </authorList>
    </citation>
    <scope>IDENTIFICATION</scope>
</reference>
<protein>
    <submittedName>
        <fullName evidence="4">Lamin tail domain containing 1</fullName>
    </submittedName>
</protein>
<keyword evidence="2" id="KW-0472">Membrane</keyword>